<protein>
    <submittedName>
        <fullName evidence="1">Uncharacterized protein</fullName>
    </submittedName>
</protein>
<dbReference type="Proteomes" id="UP000517916">
    <property type="component" value="Unassembled WGS sequence"/>
</dbReference>
<dbReference type="EMBL" id="JACJID010000005">
    <property type="protein sequence ID" value="MBA8929486.1"/>
    <property type="molecule type" value="Genomic_DNA"/>
</dbReference>
<keyword evidence="2" id="KW-1185">Reference proteome</keyword>
<organism evidence="1 2">
    <name type="scientific">Kutzneria viridogrisea</name>
    <dbReference type="NCBI Taxonomy" id="47990"/>
    <lineage>
        <taxon>Bacteria</taxon>
        <taxon>Bacillati</taxon>
        <taxon>Actinomycetota</taxon>
        <taxon>Actinomycetes</taxon>
        <taxon>Pseudonocardiales</taxon>
        <taxon>Pseudonocardiaceae</taxon>
        <taxon>Kutzneria</taxon>
    </lineage>
</organism>
<evidence type="ECO:0000313" key="1">
    <source>
        <dbReference type="EMBL" id="MBA8929486.1"/>
    </source>
</evidence>
<sequence length="45" mass="5083">MIDLPGLHYEHGPPAPSAWPVRRYVSARVDLADTTPLHRLDPNHL</sequence>
<gene>
    <name evidence="1" type="ORF">BC739_006704</name>
</gene>
<name>A0ABR6BRD6_9PSEU</name>
<accession>A0ABR6BRD6</accession>
<reference evidence="1 2" key="1">
    <citation type="submission" date="2020-08" db="EMBL/GenBank/DDBJ databases">
        <title>Genomic Encyclopedia of Archaeal and Bacterial Type Strains, Phase II (KMG-II): from individual species to whole genera.</title>
        <authorList>
            <person name="Goeker M."/>
        </authorList>
    </citation>
    <scope>NUCLEOTIDE SEQUENCE [LARGE SCALE GENOMIC DNA]</scope>
    <source>
        <strain evidence="1 2">DSM 43850</strain>
    </source>
</reference>
<comment type="caution">
    <text evidence="1">The sequence shown here is derived from an EMBL/GenBank/DDBJ whole genome shotgun (WGS) entry which is preliminary data.</text>
</comment>
<dbReference type="RefSeq" id="WP_182839401.1">
    <property type="nucleotide sequence ID" value="NZ_BAAABQ010000004.1"/>
</dbReference>
<evidence type="ECO:0000313" key="2">
    <source>
        <dbReference type="Proteomes" id="UP000517916"/>
    </source>
</evidence>
<proteinExistence type="predicted"/>